<keyword evidence="3 6" id="KW-0285">Flavoprotein</keyword>
<evidence type="ECO:0000313" key="11">
    <source>
        <dbReference type="Proteomes" id="UP000616885"/>
    </source>
</evidence>
<evidence type="ECO:0000259" key="7">
    <source>
        <dbReference type="Pfam" id="PF00441"/>
    </source>
</evidence>
<dbReference type="InterPro" id="IPR046373">
    <property type="entry name" value="Acyl-CoA_Oxase/DH_mid-dom_sf"/>
</dbReference>
<evidence type="ECO:0008006" key="12">
    <source>
        <dbReference type="Google" id="ProtNLM"/>
    </source>
</evidence>
<sequence>MSANAHLSGPAFAHIPPWVLPKLRPMAIEKIQAVFDWVENECIPHEHIMEAQLEGNKWARPPVMLELRAKAKEKGLFNLFLPNHFEESPGLTHLEYACCAEILGRCYWASETVNSHAPESGNIELLAKFCNDKQKEKWLRPLMEGTASSAYSMTEPDVAASDATNIGIRITKDGDEYVINGRKIYGNCMWNKGLAFYIMMGCSDPENPNPWERHSTVIVPADTPGFTQVRNLNVLGYSWAPEGHGEYTLENVRIPAENVILGPGKGFAIAQGRLGPGRIHHCLRLLGQCERAIELAIMRCNDARFKPRGKLIGEFDSNIERVAQMRLELDAMRQITYNATETLDFYAHDDKMLKSAGKKSIAQAKILVPATVEKIINECMQLWGGQGVTNEHSPMPKLWAYARFVRLADGPDAAHRHQVGRDEMKKAAEITERHKKYNALAASFAEQYGEKIITMPEDSL</sequence>
<dbReference type="GO" id="GO:0005737">
    <property type="term" value="C:cytoplasm"/>
    <property type="evidence" value="ECO:0007669"/>
    <property type="project" value="TreeGrafter"/>
</dbReference>
<dbReference type="EMBL" id="JADCTT010000003">
    <property type="protein sequence ID" value="KAF9755482.1"/>
    <property type="molecule type" value="Genomic_DNA"/>
</dbReference>
<dbReference type="GO" id="GO:0003995">
    <property type="term" value="F:acyl-CoA dehydrogenase activity"/>
    <property type="evidence" value="ECO:0007669"/>
    <property type="project" value="TreeGrafter"/>
</dbReference>
<dbReference type="GO" id="GO:0050660">
    <property type="term" value="F:flavin adenine dinucleotide binding"/>
    <property type="evidence" value="ECO:0007669"/>
    <property type="project" value="InterPro"/>
</dbReference>
<feature type="domain" description="Acyl-CoA oxidase/dehydrogenase middle" evidence="8">
    <location>
        <begin position="150"/>
        <end position="252"/>
    </location>
</feature>
<dbReference type="InterPro" id="IPR013786">
    <property type="entry name" value="AcylCoA_DH/ox_N"/>
</dbReference>
<dbReference type="InterPro" id="IPR036250">
    <property type="entry name" value="AcylCo_DH-like_C"/>
</dbReference>
<evidence type="ECO:0000256" key="4">
    <source>
        <dbReference type="ARBA" id="ARBA00022827"/>
    </source>
</evidence>
<proteinExistence type="inferred from homology"/>
<feature type="domain" description="Acyl-CoA dehydrogenase/oxidase N-terminal" evidence="9">
    <location>
        <begin position="32"/>
        <end position="145"/>
    </location>
</feature>
<dbReference type="InterPro" id="IPR009100">
    <property type="entry name" value="AcylCoA_DH/oxidase_NM_dom_sf"/>
</dbReference>
<dbReference type="Gene3D" id="1.20.140.10">
    <property type="entry name" value="Butyryl-CoA Dehydrogenase, subunit A, domain 3"/>
    <property type="match status" value="1"/>
</dbReference>
<evidence type="ECO:0000256" key="2">
    <source>
        <dbReference type="ARBA" id="ARBA00009347"/>
    </source>
</evidence>
<evidence type="ECO:0000256" key="6">
    <source>
        <dbReference type="RuleBase" id="RU362125"/>
    </source>
</evidence>
<dbReference type="Pfam" id="PF02770">
    <property type="entry name" value="Acyl-CoA_dh_M"/>
    <property type="match status" value="1"/>
</dbReference>
<dbReference type="SUPFAM" id="SSF47203">
    <property type="entry name" value="Acyl-CoA dehydrogenase C-terminal domain-like"/>
    <property type="match status" value="1"/>
</dbReference>
<protein>
    <recommendedName>
        <fullName evidence="12">Acyl-CoA dehydrogenase/oxidase C-terminal domain-containing protein</fullName>
    </recommendedName>
</protein>
<evidence type="ECO:0000256" key="1">
    <source>
        <dbReference type="ARBA" id="ARBA00001974"/>
    </source>
</evidence>
<evidence type="ECO:0000256" key="3">
    <source>
        <dbReference type="ARBA" id="ARBA00022630"/>
    </source>
</evidence>
<dbReference type="Pfam" id="PF02771">
    <property type="entry name" value="Acyl-CoA_dh_N"/>
    <property type="match status" value="1"/>
</dbReference>
<dbReference type="InterPro" id="IPR037069">
    <property type="entry name" value="AcylCoA_DH/ox_N_sf"/>
</dbReference>
<dbReference type="SUPFAM" id="SSF56645">
    <property type="entry name" value="Acyl-CoA dehydrogenase NM domain-like"/>
    <property type="match status" value="1"/>
</dbReference>
<evidence type="ECO:0000256" key="5">
    <source>
        <dbReference type="ARBA" id="ARBA00023002"/>
    </source>
</evidence>
<evidence type="ECO:0000259" key="9">
    <source>
        <dbReference type="Pfam" id="PF02771"/>
    </source>
</evidence>
<dbReference type="Gene3D" id="2.40.110.10">
    <property type="entry name" value="Butyryl-CoA Dehydrogenase, subunit A, domain 2"/>
    <property type="match status" value="1"/>
</dbReference>
<comment type="cofactor">
    <cofactor evidence="1 6">
        <name>FAD</name>
        <dbReference type="ChEBI" id="CHEBI:57692"/>
    </cofactor>
</comment>
<evidence type="ECO:0000259" key="8">
    <source>
        <dbReference type="Pfam" id="PF02770"/>
    </source>
</evidence>
<keyword evidence="4 6" id="KW-0274">FAD</keyword>
<comment type="similarity">
    <text evidence="2 6">Belongs to the acyl-CoA dehydrogenase family.</text>
</comment>
<feature type="domain" description="Acyl-CoA dehydrogenase/oxidase C-terminal" evidence="7">
    <location>
        <begin position="264"/>
        <end position="421"/>
    </location>
</feature>
<dbReference type="Proteomes" id="UP000616885">
    <property type="component" value="Unassembled WGS sequence"/>
</dbReference>
<gene>
    <name evidence="10" type="ORF">IM811_010923</name>
</gene>
<dbReference type="PANTHER" id="PTHR48083:SF11">
    <property type="entry name" value="ACYL-COA DEHYDROGENASE_OXIDASE C-TERMINAL DOMAIN-CONTAINING PROTEIN"/>
    <property type="match status" value="1"/>
</dbReference>
<dbReference type="GO" id="GO:0033539">
    <property type="term" value="P:fatty acid beta-oxidation using acyl-CoA dehydrogenase"/>
    <property type="evidence" value="ECO:0007669"/>
    <property type="project" value="TreeGrafter"/>
</dbReference>
<dbReference type="InterPro" id="IPR050741">
    <property type="entry name" value="Acyl-CoA_dehydrogenase"/>
</dbReference>
<dbReference type="Pfam" id="PF00441">
    <property type="entry name" value="Acyl-CoA_dh_1"/>
    <property type="match status" value="1"/>
</dbReference>
<dbReference type="InterPro" id="IPR006091">
    <property type="entry name" value="Acyl-CoA_Oxase/DH_mid-dom"/>
</dbReference>
<accession>A0A8H7NGG5</accession>
<reference evidence="10" key="1">
    <citation type="submission" date="2020-10" db="EMBL/GenBank/DDBJ databases">
        <title>High-Quality Genome Resource of Clonostachys rosea strain S41 by Oxford Nanopore Long-Read Sequencing.</title>
        <authorList>
            <person name="Wang H."/>
        </authorList>
    </citation>
    <scope>NUCLEOTIDE SEQUENCE</scope>
    <source>
        <strain evidence="10">S41</strain>
    </source>
</reference>
<comment type="caution">
    <text evidence="10">The sequence shown here is derived from an EMBL/GenBank/DDBJ whole genome shotgun (WGS) entry which is preliminary data.</text>
</comment>
<dbReference type="PANTHER" id="PTHR48083">
    <property type="entry name" value="MEDIUM-CHAIN SPECIFIC ACYL-COA DEHYDROGENASE, MITOCHONDRIAL-RELATED"/>
    <property type="match status" value="1"/>
</dbReference>
<evidence type="ECO:0000313" key="10">
    <source>
        <dbReference type="EMBL" id="KAF9755482.1"/>
    </source>
</evidence>
<dbReference type="InterPro" id="IPR009075">
    <property type="entry name" value="AcylCo_DH/oxidase_C"/>
</dbReference>
<dbReference type="AlphaFoldDB" id="A0A8H7NGG5"/>
<organism evidence="10 11">
    <name type="scientific">Bionectria ochroleuca</name>
    <name type="common">Gliocladium roseum</name>
    <dbReference type="NCBI Taxonomy" id="29856"/>
    <lineage>
        <taxon>Eukaryota</taxon>
        <taxon>Fungi</taxon>
        <taxon>Dikarya</taxon>
        <taxon>Ascomycota</taxon>
        <taxon>Pezizomycotina</taxon>
        <taxon>Sordariomycetes</taxon>
        <taxon>Hypocreomycetidae</taxon>
        <taxon>Hypocreales</taxon>
        <taxon>Bionectriaceae</taxon>
        <taxon>Clonostachys</taxon>
    </lineage>
</organism>
<name>A0A8H7NGG5_BIOOC</name>
<keyword evidence="5 6" id="KW-0560">Oxidoreductase</keyword>
<dbReference type="Gene3D" id="1.10.540.10">
    <property type="entry name" value="Acyl-CoA dehydrogenase/oxidase, N-terminal domain"/>
    <property type="match status" value="1"/>
</dbReference>